<keyword evidence="2" id="KW-1185">Reference proteome</keyword>
<dbReference type="SUPFAM" id="SSF48366">
    <property type="entry name" value="Ras GEF"/>
    <property type="match status" value="1"/>
</dbReference>
<evidence type="ECO:0000313" key="2">
    <source>
        <dbReference type="Proteomes" id="UP000551758"/>
    </source>
</evidence>
<dbReference type="AlphaFoldDB" id="A0A7J7FE01"/>
<feature type="non-terminal residue" evidence="1">
    <location>
        <position position="166"/>
    </location>
</feature>
<organism evidence="1 2">
    <name type="scientific">Diceros bicornis minor</name>
    <name type="common">South-central black rhinoceros</name>
    <dbReference type="NCBI Taxonomy" id="77932"/>
    <lineage>
        <taxon>Eukaryota</taxon>
        <taxon>Metazoa</taxon>
        <taxon>Chordata</taxon>
        <taxon>Craniata</taxon>
        <taxon>Vertebrata</taxon>
        <taxon>Euteleostomi</taxon>
        <taxon>Mammalia</taxon>
        <taxon>Eutheria</taxon>
        <taxon>Laurasiatheria</taxon>
        <taxon>Perissodactyla</taxon>
        <taxon>Rhinocerotidae</taxon>
        <taxon>Diceros</taxon>
    </lineage>
</organism>
<protein>
    <submittedName>
        <fullName evidence="1">Uncharacterized protein</fullName>
    </submittedName>
</protein>
<name>A0A7J7FE01_DICBM</name>
<dbReference type="Gene3D" id="1.20.870.10">
    <property type="entry name" value="Son of sevenless (SoS) protein Chain: S domain 1"/>
    <property type="match status" value="1"/>
</dbReference>
<comment type="caution">
    <text evidence="1">The sequence shown here is derived from an EMBL/GenBank/DDBJ whole genome shotgun (WGS) entry which is preliminary data.</text>
</comment>
<dbReference type="EMBL" id="JACDTQ010000773">
    <property type="protein sequence ID" value="KAF5926259.1"/>
    <property type="molecule type" value="Genomic_DNA"/>
</dbReference>
<gene>
    <name evidence="1" type="ORF">HPG69_011388</name>
</gene>
<evidence type="ECO:0000313" key="1">
    <source>
        <dbReference type="EMBL" id="KAF5926259.1"/>
    </source>
</evidence>
<reference evidence="1 2" key="1">
    <citation type="journal article" date="2020" name="Mol. Biol. Evol.">
        <title>Interspecific Gene Flow and the Evolution of Specialization in Black and White Rhinoceros.</title>
        <authorList>
            <person name="Moodley Y."/>
            <person name="Westbury M.V."/>
            <person name="Russo I.M."/>
            <person name="Gopalakrishnan S."/>
            <person name="Rakotoarivelo A."/>
            <person name="Olsen R.A."/>
            <person name="Prost S."/>
            <person name="Tunstall T."/>
            <person name="Ryder O.A."/>
            <person name="Dalen L."/>
            <person name="Bruford M.W."/>
        </authorList>
    </citation>
    <scope>NUCLEOTIDE SEQUENCE [LARGE SCALE GENOMIC DNA]</scope>
    <source>
        <strain evidence="1">SBR-YM</strain>
        <tissue evidence="1">Skin</tissue>
    </source>
</reference>
<sequence length="166" mass="17808">CEAESATYLSEACRVRALHAGMVEKLTESVVPAFLGRNISNVTTFMFNYSAFSTSHQVLDRLCHLFLGGDLAGPRAGFLGAPALSLLQDEAGLSACHLAWRGPEGPCLPSPGLRTNRGHEHLVPTVRATVTQLHNVAHSVVTACLKDLSTTAQDRARGWSSGSRWP</sequence>
<accession>A0A7J7FE01</accession>
<feature type="non-terminal residue" evidence="1">
    <location>
        <position position="1"/>
    </location>
</feature>
<dbReference type="Proteomes" id="UP000551758">
    <property type="component" value="Unassembled WGS sequence"/>
</dbReference>
<dbReference type="InterPro" id="IPR023578">
    <property type="entry name" value="Ras_GEF_dom_sf"/>
</dbReference>
<proteinExistence type="predicted"/>